<evidence type="ECO:0000313" key="3">
    <source>
        <dbReference type="Proteomes" id="UP000070501"/>
    </source>
</evidence>
<evidence type="ECO:0000313" key="2">
    <source>
        <dbReference type="EMBL" id="KXJ97234.1"/>
    </source>
</evidence>
<dbReference type="InParanoid" id="A0A136JJA6"/>
<accession>A0A136JJA6</accession>
<feature type="signal peptide" evidence="1">
    <location>
        <begin position="1"/>
        <end position="21"/>
    </location>
</feature>
<proteinExistence type="predicted"/>
<protein>
    <submittedName>
        <fullName evidence="2">Uncharacterized protein</fullName>
    </submittedName>
</protein>
<feature type="chain" id="PRO_5007293816" evidence="1">
    <location>
        <begin position="22"/>
        <end position="170"/>
    </location>
</feature>
<keyword evidence="3" id="KW-1185">Reference proteome</keyword>
<dbReference type="OrthoDB" id="5199481at2759"/>
<dbReference type="Proteomes" id="UP000070501">
    <property type="component" value="Unassembled WGS sequence"/>
</dbReference>
<keyword evidence="1" id="KW-0732">Signal</keyword>
<evidence type="ECO:0000256" key="1">
    <source>
        <dbReference type="SAM" id="SignalP"/>
    </source>
</evidence>
<sequence>MKIAPFVTSTLALATSVLVSASNHNIRVTSGNPELNGKLLSVSDGAAGVHDAIVPLNVFVTSSDMDLVKMKMLWVWPTGELLALDGARGLQPLIETTPGGRGQSLDAASFLFEGRDITDNHPGSWVAMPKLGGGWSVFWYDGESIITQNYFAVHLTAELASSPPMHTDRA</sequence>
<name>A0A136JJA6_9PEZI</name>
<organism evidence="2 3">
    <name type="scientific">Microdochium bolleyi</name>
    <dbReference type="NCBI Taxonomy" id="196109"/>
    <lineage>
        <taxon>Eukaryota</taxon>
        <taxon>Fungi</taxon>
        <taxon>Dikarya</taxon>
        <taxon>Ascomycota</taxon>
        <taxon>Pezizomycotina</taxon>
        <taxon>Sordariomycetes</taxon>
        <taxon>Xylariomycetidae</taxon>
        <taxon>Xylariales</taxon>
        <taxon>Microdochiaceae</taxon>
        <taxon>Microdochium</taxon>
    </lineage>
</organism>
<reference evidence="3" key="1">
    <citation type="submission" date="2016-02" db="EMBL/GenBank/DDBJ databases">
        <title>Draft genome sequence of Microdochium bolleyi, a fungal endophyte of beachgrass.</title>
        <authorList>
            <consortium name="DOE Joint Genome Institute"/>
            <person name="David A.S."/>
            <person name="May G."/>
            <person name="Haridas S."/>
            <person name="Lim J."/>
            <person name="Wang M."/>
            <person name="Labutti K."/>
            <person name="Lipzen A."/>
            <person name="Barry K."/>
            <person name="Grigoriev I.V."/>
        </authorList>
    </citation>
    <scope>NUCLEOTIDE SEQUENCE [LARGE SCALE GENOMIC DNA]</scope>
    <source>
        <strain evidence="3">J235TASD1</strain>
    </source>
</reference>
<dbReference type="EMBL" id="KQ964245">
    <property type="protein sequence ID" value="KXJ97234.1"/>
    <property type="molecule type" value="Genomic_DNA"/>
</dbReference>
<dbReference type="AlphaFoldDB" id="A0A136JJA6"/>
<gene>
    <name evidence="2" type="ORF">Micbo1qcDRAFT_199950</name>
</gene>